<name>A0A8S5MYF0_9CAUD</name>
<proteinExistence type="predicted"/>
<organism evidence="1">
    <name type="scientific">Siphoviridae sp. ctuUw41</name>
    <dbReference type="NCBI Taxonomy" id="2826503"/>
    <lineage>
        <taxon>Viruses</taxon>
        <taxon>Duplodnaviria</taxon>
        <taxon>Heunggongvirae</taxon>
        <taxon>Uroviricota</taxon>
        <taxon>Caudoviricetes</taxon>
    </lineage>
</organism>
<dbReference type="EMBL" id="BK015017">
    <property type="protein sequence ID" value="DAD87220.1"/>
    <property type="molecule type" value="Genomic_DNA"/>
</dbReference>
<sequence length="78" mass="9274">MKNTQITVDCNNLHEPLENLQSGDFFLAKDDYDDIFMYLYIDNDCIIDIEEGTKVDKDYFSQYEEIRIVKKLKIIAEE</sequence>
<evidence type="ECO:0000313" key="1">
    <source>
        <dbReference type="EMBL" id="DAD87220.1"/>
    </source>
</evidence>
<protein>
    <submittedName>
        <fullName evidence="1">Uncharacterized protein</fullName>
    </submittedName>
</protein>
<accession>A0A8S5MYF0</accession>
<reference evidence="1" key="1">
    <citation type="journal article" date="2021" name="Proc. Natl. Acad. Sci. U.S.A.">
        <title>A Catalog of Tens of Thousands of Viruses from Human Metagenomes Reveals Hidden Associations with Chronic Diseases.</title>
        <authorList>
            <person name="Tisza M.J."/>
            <person name="Buck C.B."/>
        </authorList>
    </citation>
    <scope>NUCLEOTIDE SEQUENCE</scope>
    <source>
        <strain evidence="1">CtuUw41</strain>
    </source>
</reference>